<keyword evidence="2" id="KW-1185">Reference proteome</keyword>
<organism evidence="1 2">
    <name type="scientific">Mycobacterium lehmannii</name>
    <dbReference type="NCBI Taxonomy" id="2048550"/>
    <lineage>
        <taxon>Bacteria</taxon>
        <taxon>Bacillati</taxon>
        <taxon>Actinomycetota</taxon>
        <taxon>Actinomycetes</taxon>
        <taxon>Mycobacteriales</taxon>
        <taxon>Mycobacteriaceae</taxon>
        <taxon>Mycobacterium</taxon>
    </lineage>
</organism>
<evidence type="ECO:0000313" key="1">
    <source>
        <dbReference type="EMBL" id="KUI11450.1"/>
    </source>
</evidence>
<sequence length="81" mass="8927">MTNRDPTVGYAHPSSRPASSWRGRLAVMASRGEVDGPRVREAQRALAWHRLNAVISAEADASYLDHADADQLIETVTEVLR</sequence>
<reference evidence="1 2" key="1">
    <citation type="submission" date="2016-01" db="EMBL/GenBank/DDBJ databases">
        <authorList>
            <consortium name="TB Trials Study Group"/>
            <person name="Sutton G."/>
            <person name="Brinkac L."/>
            <person name="Sanka R."/>
            <person name="Adams M."/>
            <person name="Lau E.L."/>
            <person name="Macaden R."/>
            <person name="Grewal H.M.S."/>
        </authorList>
    </citation>
    <scope>NUCLEOTIDE SEQUENCE [LARGE SCALE GENOMIC DNA]</scope>
    <source>
        <strain evidence="1 2">IS-1744</strain>
    </source>
</reference>
<dbReference type="EMBL" id="LQIR01000040">
    <property type="protein sequence ID" value="KUI11450.1"/>
    <property type="molecule type" value="Genomic_DNA"/>
</dbReference>
<gene>
    <name evidence="1" type="ORF">AU192_01290</name>
</gene>
<name>A0A124ENP8_9MYCO</name>
<dbReference type="AlphaFoldDB" id="A0A124ENP8"/>
<dbReference type="Proteomes" id="UP000053707">
    <property type="component" value="Unassembled WGS sequence"/>
</dbReference>
<protein>
    <submittedName>
        <fullName evidence="1">Uncharacterized protein</fullName>
    </submittedName>
</protein>
<proteinExistence type="predicted"/>
<comment type="caution">
    <text evidence="1">The sequence shown here is derived from an EMBL/GenBank/DDBJ whole genome shotgun (WGS) entry which is preliminary data.</text>
</comment>
<evidence type="ECO:0000313" key="2">
    <source>
        <dbReference type="Proteomes" id="UP000053707"/>
    </source>
</evidence>
<accession>A0A124ENP8</accession>